<protein>
    <submittedName>
        <fullName evidence="2">Uncharacterized protein</fullName>
    </submittedName>
</protein>
<accession>A0A8J3QRZ4</accession>
<dbReference type="EMBL" id="BONZ01000027">
    <property type="protein sequence ID" value="GIH14782.1"/>
    <property type="molecule type" value="Genomic_DNA"/>
</dbReference>
<reference evidence="2" key="1">
    <citation type="submission" date="2021-01" db="EMBL/GenBank/DDBJ databases">
        <title>Whole genome shotgun sequence of Rugosimonospora africana NBRC 104875.</title>
        <authorList>
            <person name="Komaki H."/>
            <person name="Tamura T."/>
        </authorList>
    </citation>
    <scope>NUCLEOTIDE SEQUENCE</scope>
    <source>
        <strain evidence="2">NBRC 104875</strain>
    </source>
</reference>
<dbReference type="InterPro" id="IPR045730">
    <property type="entry name" value="DUF6084"/>
</dbReference>
<name>A0A8J3QRZ4_9ACTN</name>
<keyword evidence="3" id="KW-1185">Reference proteome</keyword>
<evidence type="ECO:0000256" key="1">
    <source>
        <dbReference type="SAM" id="MobiDB-lite"/>
    </source>
</evidence>
<feature type="region of interest" description="Disordered" evidence="1">
    <location>
        <begin position="238"/>
        <end position="259"/>
    </location>
</feature>
<sequence>MTTPSAVAGTPVGAPAGTHAAVPVLSIAIESAEPVDLAAVPTLRFRARVHADGYPAIRSLALHTQLRIAAPVRRYDASSQERLVELFGAPDQWGRNLRSLLWTQVTSQVPEFDGDTVVDIHVPCTYDFDVVATKYLHALDDGDVPLEFLFSGTVFYCSDGAESGGALRAVRIPWSTEAAYRMPVRVWKDLMARYFPGTAWLRLDHTVFDRLYGFRARHALPNWESAIEALLDAADRPAGDVHNEPGAAQGSGAAQGHGA</sequence>
<dbReference type="Pfam" id="PF19562">
    <property type="entry name" value="DUF6084"/>
    <property type="match status" value="1"/>
</dbReference>
<dbReference type="AlphaFoldDB" id="A0A8J3QRZ4"/>
<dbReference type="RefSeq" id="WP_203918407.1">
    <property type="nucleotide sequence ID" value="NZ_BONZ01000027.1"/>
</dbReference>
<dbReference type="Proteomes" id="UP000642748">
    <property type="component" value="Unassembled WGS sequence"/>
</dbReference>
<comment type="caution">
    <text evidence="2">The sequence shown here is derived from an EMBL/GenBank/DDBJ whole genome shotgun (WGS) entry which is preliminary data.</text>
</comment>
<gene>
    <name evidence="2" type="ORF">Raf01_29540</name>
</gene>
<proteinExistence type="predicted"/>
<organism evidence="2 3">
    <name type="scientific">Rugosimonospora africana</name>
    <dbReference type="NCBI Taxonomy" id="556532"/>
    <lineage>
        <taxon>Bacteria</taxon>
        <taxon>Bacillati</taxon>
        <taxon>Actinomycetota</taxon>
        <taxon>Actinomycetes</taxon>
        <taxon>Micromonosporales</taxon>
        <taxon>Micromonosporaceae</taxon>
        <taxon>Rugosimonospora</taxon>
    </lineage>
</organism>
<evidence type="ECO:0000313" key="2">
    <source>
        <dbReference type="EMBL" id="GIH14782.1"/>
    </source>
</evidence>
<evidence type="ECO:0000313" key="3">
    <source>
        <dbReference type="Proteomes" id="UP000642748"/>
    </source>
</evidence>